<dbReference type="Proteomes" id="UP000441404">
    <property type="component" value="Unassembled WGS sequence"/>
</dbReference>
<dbReference type="InterPro" id="IPR009241">
    <property type="entry name" value="HigB-like"/>
</dbReference>
<evidence type="ECO:0000313" key="5">
    <source>
        <dbReference type="Proteomes" id="UP000441404"/>
    </source>
</evidence>
<evidence type="ECO:0000313" key="3">
    <source>
        <dbReference type="EMBL" id="MQT88331.1"/>
    </source>
</evidence>
<keyword evidence="7" id="KW-1185">Reference proteome</keyword>
<dbReference type="Proteomes" id="UP000489190">
    <property type="component" value="Unassembled WGS sequence"/>
</dbReference>
<evidence type="ECO:0000313" key="7">
    <source>
        <dbReference type="Proteomes" id="UP000470186"/>
    </source>
</evidence>
<dbReference type="RefSeq" id="WP_048367422.1">
    <property type="nucleotide sequence ID" value="NZ_CP174501.1"/>
</dbReference>
<proteinExistence type="predicted"/>
<accession>A0A0J6M5M8</accession>
<dbReference type="OrthoDB" id="9800258at2"/>
<dbReference type="Proteomes" id="UP000470186">
    <property type="component" value="Unassembled WGS sequence"/>
</dbReference>
<dbReference type="AlphaFoldDB" id="A0A0J6M5M8"/>
<dbReference type="NCBIfam" id="TIGR02683">
    <property type="entry name" value="upstrm_HI1419"/>
    <property type="match status" value="1"/>
</dbReference>
<dbReference type="STRING" id="1608996.TU84_04250"/>
<dbReference type="EMBL" id="WIWF01000051">
    <property type="protein sequence ID" value="MQT75493.1"/>
    <property type="molecule type" value="Genomic_DNA"/>
</dbReference>
<dbReference type="EMBL" id="WIVX01000040">
    <property type="protein sequence ID" value="MQU31849.1"/>
    <property type="molecule type" value="Genomic_DNA"/>
</dbReference>
<dbReference type="GeneID" id="97252409"/>
<gene>
    <name evidence="4" type="ORF">GHO30_10680</name>
    <name evidence="2" type="ORF">GHO37_14420</name>
    <name evidence="3" type="ORF">GHO39_04135</name>
    <name evidence="1" type="ORF">GHO40_08130</name>
</gene>
<evidence type="ECO:0000313" key="2">
    <source>
        <dbReference type="EMBL" id="MQT75493.1"/>
    </source>
</evidence>
<dbReference type="EMBL" id="WIWI01000008">
    <property type="protein sequence ID" value="MQT88331.1"/>
    <property type="molecule type" value="Genomic_DNA"/>
</dbReference>
<dbReference type="InterPro" id="IPR014056">
    <property type="entry name" value="TypeIITA-like_toxin_pred"/>
</dbReference>
<accession>A0A0J6IEX2</accession>
<evidence type="ECO:0000313" key="8">
    <source>
        <dbReference type="Proteomes" id="UP000489190"/>
    </source>
</evidence>
<dbReference type="PIRSF" id="PIRSF028744">
    <property type="entry name" value="Addict_mod_HI1419"/>
    <property type="match status" value="1"/>
</dbReference>
<reference evidence="5 6" key="1">
    <citation type="submission" date="2019-10" db="EMBL/GenBank/DDBJ databases">
        <title>Evaluation of single-gene subtyping targets for Pseudomonas.</title>
        <authorList>
            <person name="Reichler S.J."/>
            <person name="Orsi R.H."/>
            <person name="Wiedmann M."/>
            <person name="Martin N.H."/>
            <person name="Murphy S.I."/>
        </authorList>
    </citation>
    <scope>NUCLEOTIDE SEQUENCE [LARGE SCALE GENOMIC DNA]</scope>
    <source>
        <strain evidence="4 7">FSL R10-2107</strain>
        <strain evidence="2 6">FSL R10-2932</strain>
        <strain evidence="3 8">FSL R10-3254</strain>
        <strain evidence="1 5">FSL R10-3257</strain>
    </source>
</reference>
<organism evidence="1 5">
    <name type="scientific">Pseudomonas helleri</name>
    <dbReference type="NCBI Taxonomy" id="1608996"/>
    <lineage>
        <taxon>Bacteria</taxon>
        <taxon>Pseudomonadati</taxon>
        <taxon>Pseudomonadota</taxon>
        <taxon>Gammaproteobacteria</taxon>
        <taxon>Pseudomonadales</taxon>
        <taxon>Pseudomonadaceae</taxon>
        <taxon>Pseudomonas</taxon>
    </lineage>
</organism>
<evidence type="ECO:0000313" key="1">
    <source>
        <dbReference type="EMBL" id="MQT46692.1"/>
    </source>
</evidence>
<protein>
    <submittedName>
        <fullName evidence="1">Type II toxin-antitoxin system RelE/ParE family toxin</fullName>
    </submittedName>
</protein>
<name>A0A0J6M5M8_9PSED</name>
<comment type="caution">
    <text evidence="1">The sequence shown here is derived from an EMBL/GenBank/DDBJ whole genome shotgun (WGS) entry which is preliminary data.</text>
</comment>
<dbReference type="Proteomes" id="UP000447574">
    <property type="component" value="Unassembled WGS sequence"/>
</dbReference>
<sequence length="97" mass="10633">MNYIIQQTKSFALWHSTLRDMRAKIAIARRIERASAGNLGDAKTVGGGVSEMRVDVGAGYRLYFTLREGVMIVLLVGGDKSTQAADIKQAKMMAKEV</sequence>
<evidence type="ECO:0000313" key="4">
    <source>
        <dbReference type="EMBL" id="MQU31849.1"/>
    </source>
</evidence>
<dbReference type="EMBL" id="WIWJ01000011">
    <property type="protein sequence ID" value="MQT46692.1"/>
    <property type="molecule type" value="Genomic_DNA"/>
</dbReference>
<evidence type="ECO:0000313" key="6">
    <source>
        <dbReference type="Proteomes" id="UP000447574"/>
    </source>
</evidence>
<dbReference type="PANTHER" id="PTHR41791">
    <property type="entry name" value="SSL7039 PROTEIN"/>
    <property type="match status" value="1"/>
</dbReference>
<dbReference type="PANTHER" id="PTHR41791:SF1">
    <property type="entry name" value="SSL7039 PROTEIN"/>
    <property type="match status" value="1"/>
</dbReference>
<dbReference type="Pfam" id="PF05973">
    <property type="entry name" value="Gp49"/>
    <property type="match status" value="1"/>
</dbReference>